<dbReference type="InterPro" id="IPR016064">
    <property type="entry name" value="NAD/diacylglycerol_kinase_sf"/>
</dbReference>
<dbReference type="SMART" id="SM00046">
    <property type="entry name" value="DAGKc"/>
    <property type="match status" value="1"/>
</dbReference>
<evidence type="ECO:0000256" key="8">
    <source>
        <dbReference type="ARBA" id="ARBA00022840"/>
    </source>
</evidence>
<evidence type="ECO:0000256" key="11">
    <source>
        <dbReference type="ARBA" id="ARBA00023209"/>
    </source>
</evidence>
<accession>D6TMQ8</accession>
<dbReference type="InterPro" id="IPR045540">
    <property type="entry name" value="YegS/DAGK_C"/>
</dbReference>
<comment type="cofactor">
    <cofactor evidence="1">
        <name>Mg(2+)</name>
        <dbReference type="ChEBI" id="CHEBI:18420"/>
    </cofactor>
</comment>
<comment type="similarity">
    <text evidence="2">Belongs to the diacylglycerol/lipid kinase family.</text>
</comment>
<protein>
    <submittedName>
        <fullName evidence="14">Diacylglycerol kinase catalytic region</fullName>
    </submittedName>
</protein>
<dbReference type="SUPFAM" id="SSF111331">
    <property type="entry name" value="NAD kinase/diacylglycerol kinase-like"/>
    <property type="match status" value="1"/>
</dbReference>
<reference evidence="14 15" key="1">
    <citation type="journal article" date="2011" name="Stand. Genomic Sci.">
        <title>Non-contiguous finished genome sequence and contextual data of the filamentous soil bacterium Ktedonobacter racemifer type strain (SOSP1-21).</title>
        <authorList>
            <person name="Chang Y.J."/>
            <person name="Land M."/>
            <person name="Hauser L."/>
            <person name="Chertkov O."/>
            <person name="Del Rio T.G."/>
            <person name="Nolan M."/>
            <person name="Copeland A."/>
            <person name="Tice H."/>
            <person name="Cheng J.F."/>
            <person name="Lucas S."/>
            <person name="Han C."/>
            <person name="Goodwin L."/>
            <person name="Pitluck S."/>
            <person name="Ivanova N."/>
            <person name="Ovchinikova G."/>
            <person name="Pati A."/>
            <person name="Chen A."/>
            <person name="Palaniappan K."/>
            <person name="Mavromatis K."/>
            <person name="Liolios K."/>
            <person name="Brettin T."/>
            <person name="Fiebig A."/>
            <person name="Rohde M."/>
            <person name="Abt B."/>
            <person name="Goker M."/>
            <person name="Detter J.C."/>
            <person name="Woyke T."/>
            <person name="Bristow J."/>
            <person name="Eisen J.A."/>
            <person name="Markowitz V."/>
            <person name="Hugenholtz P."/>
            <person name="Kyrpides N.C."/>
            <person name="Klenk H.P."/>
            <person name="Lapidus A."/>
        </authorList>
    </citation>
    <scope>NUCLEOTIDE SEQUENCE [LARGE SCALE GENOMIC DNA]</scope>
    <source>
        <strain evidence="15">DSM 44963</strain>
    </source>
</reference>
<organism evidence="14 15">
    <name type="scientific">Ktedonobacter racemifer DSM 44963</name>
    <dbReference type="NCBI Taxonomy" id="485913"/>
    <lineage>
        <taxon>Bacteria</taxon>
        <taxon>Bacillati</taxon>
        <taxon>Chloroflexota</taxon>
        <taxon>Ktedonobacteria</taxon>
        <taxon>Ktedonobacterales</taxon>
        <taxon>Ktedonobacteraceae</taxon>
        <taxon>Ktedonobacter</taxon>
    </lineage>
</organism>
<keyword evidence="3" id="KW-0444">Lipid biosynthesis</keyword>
<dbReference type="STRING" id="485913.Krac_8381"/>
<dbReference type="NCBIfam" id="TIGR00147">
    <property type="entry name" value="YegS/Rv2252/BmrU family lipid kinase"/>
    <property type="match status" value="1"/>
</dbReference>
<evidence type="ECO:0000256" key="5">
    <source>
        <dbReference type="ARBA" id="ARBA00022723"/>
    </source>
</evidence>
<dbReference type="GO" id="GO:0005524">
    <property type="term" value="F:ATP binding"/>
    <property type="evidence" value="ECO:0007669"/>
    <property type="project" value="UniProtKB-KW"/>
</dbReference>
<dbReference type="EMBL" id="ADVG01000002">
    <property type="protein sequence ID" value="EFH87058.1"/>
    <property type="molecule type" value="Genomic_DNA"/>
</dbReference>
<keyword evidence="4" id="KW-0808">Transferase</keyword>
<evidence type="ECO:0000256" key="3">
    <source>
        <dbReference type="ARBA" id="ARBA00022516"/>
    </source>
</evidence>
<evidence type="ECO:0000256" key="12">
    <source>
        <dbReference type="ARBA" id="ARBA00023264"/>
    </source>
</evidence>
<evidence type="ECO:0000256" key="9">
    <source>
        <dbReference type="ARBA" id="ARBA00022842"/>
    </source>
</evidence>
<evidence type="ECO:0000259" key="13">
    <source>
        <dbReference type="PROSITE" id="PS50146"/>
    </source>
</evidence>
<evidence type="ECO:0000256" key="6">
    <source>
        <dbReference type="ARBA" id="ARBA00022741"/>
    </source>
</evidence>
<evidence type="ECO:0000256" key="1">
    <source>
        <dbReference type="ARBA" id="ARBA00001946"/>
    </source>
</evidence>
<dbReference type="eggNOG" id="COG1597">
    <property type="taxonomic scope" value="Bacteria"/>
</dbReference>
<evidence type="ECO:0000313" key="14">
    <source>
        <dbReference type="EMBL" id="EFH87058.1"/>
    </source>
</evidence>
<dbReference type="InterPro" id="IPR050187">
    <property type="entry name" value="Lipid_Phosphate_FormReg"/>
</dbReference>
<dbReference type="PANTHER" id="PTHR12358:SF106">
    <property type="entry name" value="LIPID KINASE YEGS"/>
    <property type="match status" value="1"/>
</dbReference>
<keyword evidence="11" id="KW-0594">Phospholipid biosynthesis</keyword>
<dbReference type="PANTHER" id="PTHR12358">
    <property type="entry name" value="SPHINGOSINE KINASE"/>
    <property type="match status" value="1"/>
</dbReference>
<dbReference type="GO" id="GO:0046872">
    <property type="term" value="F:metal ion binding"/>
    <property type="evidence" value="ECO:0007669"/>
    <property type="project" value="UniProtKB-KW"/>
</dbReference>
<dbReference type="OrthoDB" id="142078at2"/>
<gene>
    <name evidence="14" type="ORF">Krac_8381</name>
</gene>
<keyword evidence="10" id="KW-0443">Lipid metabolism</keyword>
<dbReference type="FunCoup" id="D6TMQ8">
    <property type="interactions" value="385"/>
</dbReference>
<keyword evidence="6" id="KW-0547">Nucleotide-binding</keyword>
<name>D6TMQ8_KTERA</name>
<dbReference type="InterPro" id="IPR017438">
    <property type="entry name" value="ATP-NAD_kinase_N"/>
</dbReference>
<dbReference type="Gene3D" id="3.40.50.10330">
    <property type="entry name" value="Probable inorganic polyphosphate/atp-NAD kinase, domain 1"/>
    <property type="match status" value="1"/>
</dbReference>
<keyword evidence="8" id="KW-0067">ATP-binding</keyword>
<dbReference type="GO" id="GO:0005886">
    <property type="term" value="C:plasma membrane"/>
    <property type="evidence" value="ECO:0007669"/>
    <property type="project" value="TreeGrafter"/>
</dbReference>
<feature type="domain" description="DAGKc" evidence="13">
    <location>
        <begin position="14"/>
        <end position="145"/>
    </location>
</feature>
<dbReference type="PROSITE" id="PS50146">
    <property type="entry name" value="DAGK"/>
    <property type="match status" value="1"/>
</dbReference>
<keyword evidence="9" id="KW-0460">Magnesium</keyword>
<dbReference type="AlphaFoldDB" id="D6TMQ8"/>
<dbReference type="Pfam" id="PF19279">
    <property type="entry name" value="YegS_C"/>
    <property type="match status" value="1"/>
</dbReference>
<evidence type="ECO:0000256" key="2">
    <source>
        <dbReference type="ARBA" id="ARBA00005983"/>
    </source>
</evidence>
<evidence type="ECO:0000313" key="15">
    <source>
        <dbReference type="Proteomes" id="UP000004508"/>
    </source>
</evidence>
<dbReference type="InParanoid" id="D6TMQ8"/>
<keyword evidence="5" id="KW-0479">Metal-binding</keyword>
<dbReference type="RefSeq" id="WP_007911895.1">
    <property type="nucleotide sequence ID" value="NZ_ADVG01000002.1"/>
</dbReference>
<dbReference type="GO" id="GO:0008654">
    <property type="term" value="P:phospholipid biosynthetic process"/>
    <property type="evidence" value="ECO:0007669"/>
    <property type="project" value="UniProtKB-KW"/>
</dbReference>
<sequence>MQKQIQSASSTKKIQPTSAVLIANPTSGSYVDNKKQVDETVQFLQAQGWDAHLQLTQRQGDAGRIAREAVERNIDVVVAIGGDGTINEVIQELAGSETALGILPSGTVNVWAREVGIPLENEAARDILLQGQRRRIDLSKVDDRYFLLMAGIGLDAEVTHEVEQKPAKKLGVPGYLLVGLWKTLTFKGFRVYLHIDGKKSIKAHAMQIVIGNTQLYGGAIKYTWQAKCNDGLLDVCIARSQDLINTLLMGIDVLLHRRQRRQWVLYETCKEVEIRTRHAITIQVDGDPSGFTSERGVINVSKELC</sequence>
<keyword evidence="12" id="KW-1208">Phospholipid metabolism</keyword>
<keyword evidence="7 14" id="KW-0418">Kinase</keyword>
<evidence type="ECO:0000256" key="4">
    <source>
        <dbReference type="ARBA" id="ARBA00022679"/>
    </source>
</evidence>
<comment type="caution">
    <text evidence="14">The sequence shown here is derived from an EMBL/GenBank/DDBJ whole genome shotgun (WGS) entry which is preliminary data.</text>
</comment>
<proteinExistence type="inferred from homology"/>
<dbReference type="Proteomes" id="UP000004508">
    <property type="component" value="Unassembled WGS sequence"/>
</dbReference>
<keyword evidence="15" id="KW-1185">Reference proteome</keyword>
<dbReference type="InterPro" id="IPR005218">
    <property type="entry name" value="Diacylglycerol/lipid_kinase"/>
</dbReference>
<dbReference type="GO" id="GO:0004143">
    <property type="term" value="F:ATP-dependent diacylglycerol kinase activity"/>
    <property type="evidence" value="ECO:0007669"/>
    <property type="project" value="TreeGrafter"/>
</dbReference>
<evidence type="ECO:0000256" key="7">
    <source>
        <dbReference type="ARBA" id="ARBA00022777"/>
    </source>
</evidence>
<dbReference type="Pfam" id="PF00781">
    <property type="entry name" value="DAGK_cat"/>
    <property type="match status" value="1"/>
</dbReference>
<dbReference type="InterPro" id="IPR001206">
    <property type="entry name" value="Diacylglycerol_kinase_cat_dom"/>
</dbReference>
<dbReference type="Gene3D" id="2.60.200.40">
    <property type="match status" value="1"/>
</dbReference>
<evidence type="ECO:0000256" key="10">
    <source>
        <dbReference type="ARBA" id="ARBA00023098"/>
    </source>
</evidence>